<feature type="region of interest" description="Disordered" evidence="1">
    <location>
        <begin position="190"/>
        <end position="213"/>
    </location>
</feature>
<feature type="chain" id="PRO_5042018973" evidence="3">
    <location>
        <begin position="22"/>
        <end position="213"/>
    </location>
</feature>
<organism evidence="4 5">
    <name type="scientific">Cylindrotheca closterium</name>
    <dbReference type="NCBI Taxonomy" id="2856"/>
    <lineage>
        <taxon>Eukaryota</taxon>
        <taxon>Sar</taxon>
        <taxon>Stramenopiles</taxon>
        <taxon>Ochrophyta</taxon>
        <taxon>Bacillariophyta</taxon>
        <taxon>Bacillariophyceae</taxon>
        <taxon>Bacillariophycidae</taxon>
        <taxon>Bacillariales</taxon>
        <taxon>Bacillariaceae</taxon>
        <taxon>Cylindrotheca</taxon>
    </lineage>
</organism>
<name>A0AAD2GCY2_9STRA</name>
<sequence length="213" mass="23677">MGIVVDLLVFVLCGAALCCHAIMLASCALLSLDGETSNGSYGLFFLNLPDSGTDTCTEMRFVDEVSGRYGDDGIIWQPRQDTYLRAAQIGSSFAFGCGFVLVMFIFCRQFCCPLPCTEFLMDVCCLAIQVGLGMVYLLWISDGCHYFECDIGEGSYLLIVAQALWFLAACFTKCMRPSAFQRRKMAEEEAKKVEEEEKKAEEEEAKKKDPEDA</sequence>
<feature type="signal peptide" evidence="3">
    <location>
        <begin position="1"/>
        <end position="21"/>
    </location>
</feature>
<gene>
    <name evidence="4" type="ORF">CYCCA115_LOCUS22938</name>
</gene>
<dbReference type="Proteomes" id="UP001295423">
    <property type="component" value="Unassembled WGS sequence"/>
</dbReference>
<proteinExistence type="predicted"/>
<evidence type="ECO:0000313" key="5">
    <source>
        <dbReference type="Proteomes" id="UP001295423"/>
    </source>
</evidence>
<comment type="caution">
    <text evidence="4">The sequence shown here is derived from an EMBL/GenBank/DDBJ whole genome shotgun (WGS) entry which is preliminary data.</text>
</comment>
<feature type="transmembrane region" description="Helical" evidence="2">
    <location>
        <begin position="119"/>
        <end position="140"/>
    </location>
</feature>
<dbReference type="EMBL" id="CAKOGP040002347">
    <property type="protein sequence ID" value="CAJ1967793.1"/>
    <property type="molecule type" value="Genomic_DNA"/>
</dbReference>
<keyword evidence="3" id="KW-0732">Signal</keyword>
<evidence type="ECO:0000256" key="3">
    <source>
        <dbReference type="SAM" id="SignalP"/>
    </source>
</evidence>
<dbReference type="AlphaFoldDB" id="A0AAD2GCY2"/>
<reference evidence="4" key="1">
    <citation type="submission" date="2023-08" db="EMBL/GenBank/DDBJ databases">
        <authorList>
            <person name="Audoor S."/>
            <person name="Bilcke G."/>
        </authorList>
    </citation>
    <scope>NUCLEOTIDE SEQUENCE</scope>
</reference>
<feature type="transmembrane region" description="Helical" evidence="2">
    <location>
        <begin position="155"/>
        <end position="175"/>
    </location>
</feature>
<accession>A0AAD2GCY2</accession>
<keyword evidence="2" id="KW-1133">Transmembrane helix</keyword>
<evidence type="ECO:0000256" key="2">
    <source>
        <dbReference type="SAM" id="Phobius"/>
    </source>
</evidence>
<keyword evidence="2" id="KW-0812">Transmembrane</keyword>
<evidence type="ECO:0000256" key="1">
    <source>
        <dbReference type="SAM" id="MobiDB-lite"/>
    </source>
</evidence>
<keyword evidence="5" id="KW-1185">Reference proteome</keyword>
<keyword evidence="2" id="KW-0472">Membrane</keyword>
<feature type="transmembrane region" description="Helical" evidence="2">
    <location>
        <begin position="86"/>
        <end position="107"/>
    </location>
</feature>
<protein>
    <submittedName>
        <fullName evidence="4">Uncharacterized protein</fullName>
    </submittedName>
</protein>
<evidence type="ECO:0000313" key="4">
    <source>
        <dbReference type="EMBL" id="CAJ1967793.1"/>
    </source>
</evidence>